<organism evidence="1 2">
    <name type="scientific">Candidatus Methylacidithermus pantelleriae</name>
    <dbReference type="NCBI Taxonomy" id="2744239"/>
    <lineage>
        <taxon>Bacteria</taxon>
        <taxon>Pseudomonadati</taxon>
        <taxon>Verrucomicrobiota</taxon>
        <taxon>Methylacidiphilae</taxon>
        <taxon>Methylacidiphilales</taxon>
        <taxon>Methylacidiphilaceae</taxon>
        <taxon>Candidatus Methylacidithermus</taxon>
    </lineage>
</organism>
<dbReference type="RefSeq" id="WP_174583308.1">
    <property type="nucleotide sequence ID" value="NZ_CAJNOB010000020.1"/>
</dbReference>
<evidence type="ECO:0000313" key="1">
    <source>
        <dbReference type="EMBL" id="CAF0698411.1"/>
    </source>
</evidence>
<sequence length="69" mass="7374">MEKEFLSMIHAYNTLSLLTGWMGGLNCTIGSGIALRHHKGSHHPVACFVGAGRNPLGKTINPGGTQWNS</sequence>
<dbReference type="EMBL" id="CAJNOB010000020">
    <property type="protein sequence ID" value="CAF0698411.1"/>
    <property type="molecule type" value="Genomic_DNA"/>
</dbReference>
<proteinExistence type="predicted"/>
<reference evidence="1" key="1">
    <citation type="submission" date="2021-02" db="EMBL/GenBank/DDBJ databases">
        <authorList>
            <person name="Cremers G."/>
            <person name="Picone N."/>
        </authorList>
    </citation>
    <scope>NUCLEOTIDE SEQUENCE</scope>
    <source>
        <strain evidence="1">PQ17</strain>
    </source>
</reference>
<accession>A0A8J2BP64</accession>
<name>A0A8J2BP64_9BACT</name>
<protein>
    <submittedName>
        <fullName evidence="1">Uncharacterized protein</fullName>
    </submittedName>
</protein>
<keyword evidence="2" id="KW-1185">Reference proteome</keyword>
<dbReference type="Proteomes" id="UP000663859">
    <property type="component" value="Unassembled WGS sequence"/>
</dbReference>
<dbReference type="AlphaFoldDB" id="A0A8J2BP64"/>
<comment type="caution">
    <text evidence="1">The sequence shown here is derived from an EMBL/GenBank/DDBJ whole genome shotgun (WGS) entry which is preliminary data.</text>
</comment>
<gene>
    <name evidence="1" type="ORF">MPNT_270008</name>
</gene>
<evidence type="ECO:0000313" key="2">
    <source>
        <dbReference type="Proteomes" id="UP000663859"/>
    </source>
</evidence>